<keyword evidence="1" id="KW-0175">Coiled coil</keyword>
<feature type="region of interest" description="Disordered" evidence="2">
    <location>
        <begin position="153"/>
        <end position="181"/>
    </location>
</feature>
<feature type="region of interest" description="Disordered" evidence="2">
    <location>
        <begin position="1255"/>
        <end position="1277"/>
    </location>
</feature>
<protein>
    <submittedName>
        <fullName evidence="3">Uncharacterized protein</fullName>
    </submittedName>
</protein>
<feature type="coiled-coil region" evidence="1">
    <location>
        <begin position="760"/>
        <end position="809"/>
    </location>
</feature>
<organism evidence="3 4">
    <name type="scientific">Stentor coeruleus</name>
    <dbReference type="NCBI Taxonomy" id="5963"/>
    <lineage>
        <taxon>Eukaryota</taxon>
        <taxon>Sar</taxon>
        <taxon>Alveolata</taxon>
        <taxon>Ciliophora</taxon>
        <taxon>Postciliodesmatophora</taxon>
        <taxon>Heterotrichea</taxon>
        <taxon>Heterotrichida</taxon>
        <taxon>Stentoridae</taxon>
        <taxon>Stentor</taxon>
    </lineage>
</organism>
<dbReference type="OrthoDB" id="312045at2759"/>
<proteinExistence type="predicted"/>
<evidence type="ECO:0000256" key="2">
    <source>
        <dbReference type="SAM" id="MobiDB-lite"/>
    </source>
</evidence>
<feature type="compositionally biased region" description="Acidic residues" evidence="2">
    <location>
        <begin position="715"/>
        <end position="725"/>
    </location>
</feature>
<reference evidence="3 4" key="1">
    <citation type="submission" date="2016-11" db="EMBL/GenBank/DDBJ databases">
        <title>The macronuclear genome of Stentor coeruleus: a giant cell with tiny introns.</title>
        <authorList>
            <person name="Slabodnick M."/>
            <person name="Ruby J.G."/>
            <person name="Reiff S.B."/>
            <person name="Swart E.C."/>
            <person name="Gosai S."/>
            <person name="Prabakaran S."/>
            <person name="Witkowska E."/>
            <person name="Larue G.E."/>
            <person name="Fisher S."/>
            <person name="Freeman R.M."/>
            <person name="Gunawardena J."/>
            <person name="Chu W."/>
            <person name="Stover N.A."/>
            <person name="Gregory B.D."/>
            <person name="Nowacki M."/>
            <person name="Derisi J."/>
            <person name="Roy S.W."/>
            <person name="Marshall W.F."/>
            <person name="Sood P."/>
        </authorList>
    </citation>
    <scope>NUCLEOTIDE SEQUENCE [LARGE SCALE GENOMIC DNA]</scope>
    <source>
        <strain evidence="3">WM001</strain>
    </source>
</reference>
<comment type="caution">
    <text evidence="3">The sequence shown here is derived from an EMBL/GenBank/DDBJ whole genome shotgun (WGS) entry which is preliminary data.</text>
</comment>
<sequence>MEVTQDIANWLKEAKIIEKELNIQENGKYLIPDELAIPLENGLNFTPLIKRLYQILNKLDREMTPMPELNSLKEVKTPAAKLYNWKVLIKSLELFGIQIDPDSRSLIIAGDRDIVVEVLKKMYEAEKKAQIGSDDENYDQESFVSKVLSDSFPKSVSSKKSTIPKGKKLQEKPMPKSKKRPDGSLYIEAVRADKPLETTDNCLEYLLVSFCKHFSLYPKQAAGLLTQGGKYLAYVISKGLKGKHTPIISWYTELYSTLPHLIHLITNEQTSGSLSLMLGSLKSGFNSKNLEVVLWCCRLFSKLGSDFYEIDLLPPAWDWFVSEGGGLESTLLACKHFSNDIKPQIVSVLAQFARNNFVELFTIQMPTGLSESINYMTTVDELLPSFCEIKSAKQEIISGDIVEYWIDLGLKEADDFKEPGTRLAAMNFMANVWMLFPSVIENHEHLANEIIGTLKKGWRDKLNILKFACIGKGFQLLEVFSGDRNPFAPIIYKTLTFYLVENYRDSLIREFILQNFKTLFESAQSIPIGILLEPLIKQFQITQDLECNTVDFEFFICISKHSRLALKHAVQAMDILGKIYMSQKAFIKSAAIPFMIIAQRFLDGSSVKEYLYRFVKFSLKLSLKFETQNKRNSSMEEEKSQRSQRDLMLDLSQKIIKLRNEDLNERIIKEICDVYFQIKKGTGGNSKAMLVLLNLLGDPQEILEMNLNDNTEPQDNNDDMSQADEGDSKKIVSKIIPLKIKKLSTQTSTTSLNSMNLIPRGRAQREIERIRQNKLEKELELKLKEEQGKKILENKKKTLRKQLEQRKIELGVTRKDNEGKIEEAKIETQVLFDISPEEKEVVGFVLKRYQRVLKLLFKKYSSTGYKHSVVNEATFDSLAEKNTTLSDSEFYRLLKEQGVTTSMITLEEFSSLMKTYCHKQKKPSIKVNFTEFQDLIVQTALCIFTKPPKDFSNYHPVIAVKSLFEYFRKSSSEKGILTKFYDEPDPGVGDREIVKRLNLLLEKDPNTELPEGYKKIVVNEVDVLFCVPEFMNVGESYEVSLGVLDDLLNKILGIHVLEPVIKIRQITRARGVLIKPHIAPEHDISEEFGSKFNISSFGITYHKATYQPAPPSELNLTPGIKFEIARLTGKYSNDHLMDVAKIMDDLIYTVDNGSLTIISRNSKVKTLNKAQIAKEYNLSQKKVEEEQKEKKRKLRSQIIEEKLLKAKAKKDTIKKEEEEKKKAEIARKEQLQRKNEEKRKEQNDKIEKELKEWKEKKKEETEKAKNDEKARKAAQDEEKRLRLEEFKKKEKIKQQEIQEKLEISLKEQKASDPIKAKKDIDKQKYLEKVFKLDKAQQEEKKKNTEKIKTLMSSPQIIELYTSYSKSLDLIFNHFVKSSSKDPSSSTIMIFLGFNKFCTMFNICPGIMQLDDCSKIFKLITKTKPLSSGGVIGLENQDFKEACLRISIIAKLELDTYFKMNFTEEIQGLKALFDYLNLTPDIRQTRDLLQTLEINNNKAHPRDKRQKRLVINSTDSRDRTPNARIRSSSFQKKKQDLNNTQV</sequence>
<gene>
    <name evidence="3" type="ORF">SteCoe_30868</name>
</gene>
<dbReference type="SUPFAM" id="SSF48371">
    <property type="entry name" value="ARM repeat"/>
    <property type="match status" value="1"/>
</dbReference>
<dbReference type="EMBL" id="MPUH01001030">
    <property type="protein sequence ID" value="OMJ71022.1"/>
    <property type="molecule type" value="Genomic_DNA"/>
</dbReference>
<keyword evidence="4" id="KW-1185">Reference proteome</keyword>
<name>A0A1R2B2L8_9CILI</name>
<dbReference type="Proteomes" id="UP000187209">
    <property type="component" value="Unassembled WGS sequence"/>
</dbReference>
<evidence type="ECO:0000313" key="4">
    <source>
        <dbReference type="Proteomes" id="UP000187209"/>
    </source>
</evidence>
<dbReference type="InterPro" id="IPR016024">
    <property type="entry name" value="ARM-type_fold"/>
</dbReference>
<feature type="region of interest" description="Disordered" evidence="2">
    <location>
        <begin position="708"/>
        <end position="727"/>
    </location>
</feature>
<evidence type="ECO:0000256" key="1">
    <source>
        <dbReference type="SAM" id="Coils"/>
    </source>
</evidence>
<evidence type="ECO:0000313" key="3">
    <source>
        <dbReference type="EMBL" id="OMJ71022.1"/>
    </source>
</evidence>
<accession>A0A1R2B2L8</accession>
<feature type="region of interest" description="Disordered" evidence="2">
    <location>
        <begin position="1499"/>
        <end position="1541"/>
    </location>
</feature>